<comment type="similarity">
    <text evidence="2">Belongs to the HAK/KUP transporter (TC 2.A.72) family.</text>
</comment>
<feature type="transmembrane region" description="Helical" evidence="12">
    <location>
        <begin position="355"/>
        <end position="376"/>
    </location>
</feature>
<evidence type="ECO:0000256" key="11">
    <source>
        <dbReference type="ARBA" id="ARBA00023136"/>
    </source>
</evidence>
<feature type="domain" description="K+ potassium transporter integral membrane" evidence="13">
    <location>
        <begin position="2"/>
        <end position="453"/>
    </location>
</feature>
<keyword evidence="5" id="KW-0633">Potassium transport</keyword>
<feature type="transmembrane region" description="Helical" evidence="12">
    <location>
        <begin position="125"/>
        <end position="147"/>
    </location>
</feature>
<accession>A0A6J7KRH9</accession>
<proteinExistence type="inferred from homology"/>
<evidence type="ECO:0000259" key="14">
    <source>
        <dbReference type="Pfam" id="PF22776"/>
    </source>
</evidence>
<feature type="transmembrane region" description="Helical" evidence="12">
    <location>
        <begin position="159"/>
        <end position="180"/>
    </location>
</feature>
<keyword evidence="10" id="KW-0406">Ion transport</keyword>
<feature type="domain" description="K+ potassium transporter C-terminal" evidence="14">
    <location>
        <begin position="467"/>
        <end position="621"/>
    </location>
</feature>
<sequence length="623" mass="67301">MLGALGVVFGDIGTSGLYALQTLFQSDGAMITPTPEHVYGIISLIFWTLVVIVSVEFVMLIMRADNEGEGGVMALIALVKRLSIRRPWVKPALVAAGLFGVALFFGDGMITPAISVLSAVEGLEVAVPGTADLVVPIALAILTGLFAAQRFGTAVIGKVFGPVMVLWFTVIGVAGLHQVAQDTTILRSMSPVYAVTFLVENPTISFIALGSIVLTITGTEALYADMGHFGRRAITRAWFWVVFPALVLNYMGQGSLLLQSPAAVTNPFFLLLPNWAQLPMVLLAMVATVIASQAVISGAFSVTNQAIRSGYLPRLSIRHTSNTEMGQVYAPVVNWALYLAVVVLVVVFQSSTRLASMYGIAVTGTLLIDTVLFLVVMRMLWRRPKWNVALAGVVFLTVNVVFVAANLGKILNGGWFPLGIGVLLFTVMSTWYVGNQRVTARRLAAEGNLAEFVAALPLYNPPIQMVPGTVVILSPSDSTTPLAMRLGTERFHVLHERVILLTLVMQTEAHVDDAHRLTLEWEATASAMPTTIGVLHASFGFRDQLDVPHALELARDQGLIPDLNIDSVVYLVSHISVRPDSTPGMARWRKRLFTDLAKNATSPIEYFNLPPERTVALGTEVGV</sequence>
<dbReference type="InterPro" id="IPR053951">
    <property type="entry name" value="K_trans_N"/>
</dbReference>
<keyword evidence="3" id="KW-0813">Transport</keyword>
<protein>
    <submittedName>
        <fullName evidence="15">Unannotated protein</fullName>
    </submittedName>
</protein>
<evidence type="ECO:0000256" key="4">
    <source>
        <dbReference type="ARBA" id="ARBA00022475"/>
    </source>
</evidence>
<dbReference type="PANTHER" id="PTHR30540">
    <property type="entry name" value="OSMOTIC STRESS POTASSIUM TRANSPORTER"/>
    <property type="match status" value="1"/>
</dbReference>
<evidence type="ECO:0000259" key="13">
    <source>
        <dbReference type="Pfam" id="PF02705"/>
    </source>
</evidence>
<feature type="transmembrane region" description="Helical" evidence="12">
    <location>
        <begin position="88"/>
        <end position="105"/>
    </location>
</feature>
<evidence type="ECO:0000313" key="15">
    <source>
        <dbReference type="EMBL" id="CAB4957483.1"/>
    </source>
</evidence>
<evidence type="ECO:0000256" key="2">
    <source>
        <dbReference type="ARBA" id="ARBA00007019"/>
    </source>
</evidence>
<organism evidence="15">
    <name type="scientific">freshwater metagenome</name>
    <dbReference type="NCBI Taxonomy" id="449393"/>
    <lineage>
        <taxon>unclassified sequences</taxon>
        <taxon>metagenomes</taxon>
        <taxon>ecological metagenomes</taxon>
    </lineage>
</organism>
<dbReference type="InterPro" id="IPR003855">
    <property type="entry name" value="K+_transporter"/>
</dbReference>
<feature type="transmembrane region" description="Helical" evidence="12">
    <location>
        <begin position="38"/>
        <end position="61"/>
    </location>
</feature>
<evidence type="ECO:0000256" key="6">
    <source>
        <dbReference type="ARBA" id="ARBA00022692"/>
    </source>
</evidence>
<evidence type="ECO:0000256" key="12">
    <source>
        <dbReference type="SAM" id="Phobius"/>
    </source>
</evidence>
<evidence type="ECO:0000256" key="3">
    <source>
        <dbReference type="ARBA" id="ARBA00022448"/>
    </source>
</evidence>
<keyword evidence="8" id="KW-0630">Potassium</keyword>
<dbReference type="Pfam" id="PF02705">
    <property type="entry name" value="K_trans"/>
    <property type="match status" value="1"/>
</dbReference>
<keyword evidence="9 12" id="KW-1133">Transmembrane helix</keyword>
<feature type="transmembrane region" description="Helical" evidence="12">
    <location>
        <begin position="328"/>
        <end position="349"/>
    </location>
</feature>
<dbReference type="GO" id="GO:0016020">
    <property type="term" value="C:membrane"/>
    <property type="evidence" value="ECO:0007669"/>
    <property type="project" value="UniProtKB-SubCell"/>
</dbReference>
<evidence type="ECO:0000256" key="5">
    <source>
        <dbReference type="ARBA" id="ARBA00022538"/>
    </source>
</evidence>
<evidence type="ECO:0000256" key="9">
    <source>
        <dbReference type="ARBA" id="ARBA00022989"/>
    </source>
</evidence>
<comment type="subcellular location">
    <subcellularLocation>
        <location evidence="1">Membrane</location>
        <topology evidence="1">Multi-pass membrane protein</topology>
    </subcellularLocation>
</comment>
<keyword evidence="7" id="KW-0769">Symport</keyword>
<feature type="transmembrane region" description="Helical" evidence="12">
    <location>
        <begin position="192"/>
        <end position="216"/>
    </location>
</feature>
<feature type="transmembrane region" description="Helical" evidence="12">
    <location>
        <begin position="388"/>
        <end position="408"/>
    </location>
</feature>
<gene>
    <name evidence="15" type="ORF">UFOPK3773_01780</name>
</gene>
<evidence type="ECO:0000256" key="7">
    <source>
        <dbReference type="ARBA" id="ARBA00022847"/>
    </source>
</evidence>
<keyword evidence="4" id="KW-1003">Cell membrane</keyword>
<reference evidence="15" key="1">
    <citation type="submission" date="2020-05" db="EMBL/GenBank/DDBJ databases">
        <authorList>
            <person name="Chiriac C."/>
            <person name="Salcher M."/>
            <person name="Ghai R."/>
            <person name="Kavagutti S V."/>
        </authorList>
    </citation>
    <scope>NUCLEOTIDE SEQUENCE</scope>
</reference>
<dbReference type="AlphaFoldDB" id="A0A6J7KRH9"/>
<feature type="transmembrane region" description="Helical" evidence="12">
    <location>
        <begin position="278"/>
        <end position="307"/>
    </location>
</feature>
<dbReference type="EMBL" id="CAFBNF010000240">
    <property type="protein sequence ID" value="CAB4957483.1"/>
    <property type="molecule type" value="Genomic_DNA"/>
</dbReference>
<dbReference type="HAMAP" id="MF_01522">
    <property type="entry name" value="Kup"/>
    <property type="match status" value="1"/>
</dbReference>
<dbReference type="InterPro" id="IPR023051">
    <property type="entry name" value="Kup"/>
</dbReference>
<name>A0A6J7KRH9_9ZZZZ</name>
<feature type="transmembrane region" description="Helical" evidence="12">
    <location>
        <begin position="414"/>
        <end position="433"/>
    </location>
</feature>
<dbReference type="GO" id="GO:0015079">
    <property type="term" value="F:potassium ion transmembrane transporter activity"/>
    <property type="evidence" value="ECO:0007669"/>
    <property type="project" value="InterPro"/>
</dbReference>
<feature type="transmembrane region" description="Helical" evidence="12">
    <location>
        <begin position="237"/>
        <end position="258"/>
    </location>
</feature>
<dbReference type="Pfam" id="PF22776">
    <property type="entry name" value="K_trans_C"/>
    <property type="match status" value="1"/>
</dbReference>
<evidence type="ECO:0000256" key="8">
    <source>
        <dbReference type="ARBA" id="ARBA00022958"/>
    </source>
</evidence>
<keyword evidence="6 12" id="KW-0812">Transmembrane</keyword>
<dbReference type="GO" id="GO:0015293">
    <property type="term" value="F:symporter activity"/>
    <property type="evidence" value="ECO:0007669"/>
    <property type="project" value="UniProtKB-KW"/>
</dbReference>
<dbReference type="InterPro" id="IPR053952">
    <property type="entry name" value="K_trans_C"/>
</dbReference>
<evidence type="ECO:0000256" key="10">
    <source>
        <dbReference type="ARBA" id="ARBA00023065"/>
    </source>
</evidence>
<keyword evidence="11 12" id="KW-0472">Membrane</keyword>
<evidence type="ECO:0000256" key="1">
    <source>
        <dbReference type="ARBA" id="ARBA00004141"/>
    </source>
</evidence>
<dbReference type="PANTHER" id="PTHR30540:SF79">
    <property type="entry name" value="LOW AFFINITY POTASSIUM TRANSPORT SYSTEM PROTEIN KUP"/>
    <property type="match status" value="1"/>
</dbReference>